<evidence type="ECO:0000256" key="2">
    <source>
        <dbReference type="ARBA" id="ARBA00004651"/>
    </source>
</evidence>
<dbReference type="EMBL" id="JAFBEI010000021">
    <property type="protein sequence ID" value="MBM7636339.1"/>
    <property type="molecule type" value="Genomic_DNA"/>
</dbReference>
<evidence type="ECO:0000256" key="9">
    <source>
        <dbReference type="ARBA" id="ARBA00022777"/>
    </source>
</evidence>
<evidence type="ECO:0000256" key="13">
    <source>
        <dbReference type="ARBA" id="ARBA00023136"/>
    </source>
</evidence>
<evidence type="ECO:0000256" key="6">
    <source>
        <dbReference type="ARBA" id="ARBA00022679"/>
    </source>
</evidence>
<evidence type="ECO:0000256" key="8">
    <source>
        <dbReference type="ARBA" id="ARBA00022741"/>
    </source>
</evidence>
<comment type="catalytic activity">
    <reaction evidence="1">
        <text>ATP + protein L-histidine = ADP + protein N-phospho-L-histidine.</text>
        <dbReference type="EC" id="2.7.13.3"/>
    </reaction>
</comment>
<evidence type="ECO:0000256" key="10">
    <source>
        <dbReference type="ARBA" id="ARBA00022840"/>
    </source>
</evidence>
<dbReference type="InterPro" id="IPR004358">
    <property type="entry name" value="Sig_transdc_His_kin-like_C"/>
</dbReference>
<evidence type="ECO:0000256" key="5">
    <source>
        <dbReference type="ARBA" id="ARBA00022553"/>
    </source>
</evidence>
<dbReference type="CDD" id="cd00082">
    <property type="entry name" value="HisKA"/>
    <property type="match status" value="1"/>
</dbReference>
<keyword evidence="17" id="KW-1185">Reference proteome</keyword>
<dbReference type="PANTHER" id="PTHR45528">
    <property type="entry name" value="SENSOR HISTIDINE KINASE CPXA"/>
    <property type="match status" value="1"/>
</dbReference>
<dbReference type="SMART" id="SM00388">
    <property type="entry name" value="HisKA"/>
    <property type="match status" value="1"/>
</dbReference>
<evidence type="ECO:0000313" key="17">
    <source>
        <dbReference type="Proteomes" id="UP000809081"/>
    </source>
</evidence>
<evidence type="ECO:0000256" key="3">
    <source>
        <dbReference type="ARBA" id="ARBA00012438"/>
    </source>
</evidence>
<comment type="subcellular location">
    <subcellularLocation>
        <location evidence="2">Cell membrane</location>
        <topology evidence="2">Multi-pass membrane protein</topology>
    </subcellularLocation>
</comment>
<dbReference type="EC" id="2.7.13.3" evidence="3"/>
<feature type="domain" description="Histidine kinase" evidence="15">
    <location>
        <begin position="234"/>
        <end position="451"/>
    </location>
</feature>
<keyword evidence="7 14" id="KW-0812">Transmembrane</keyword>
<dbReference type="InterPro" id="IPR003661">
    <property type="entry name" value="HisK_dim/P_dom"/>
</dbReference>
<dbReference type="SUPFAM" id="SSF55874">
    <property type="entry name" value="ATPase domain of HSP90 chaperone/DNA topoisomerase II/histidine kinase"/>
    <property type="match status" value="1"/>
</dbReference>
<comment type="caution">
    <text evidence="16">The sequence shown here is derived from an EMBL/GenBank/DDBJ whole genome shotgun (WGS) entry which is preliminary data.</text>
</comment>
<dbReference type="InterPro" id="IPR003594">
    <property type="entry name" value="HATPase_dom"/>
</dbReference>
<keyword evidence="9 16" id="KW-0418">Kinase</keyword>
<dbReference type="Gene3D" id="3.30.565.10">
    <property type="entry name" value="Histidine kinase-like ATPase, C-terminal domain"/>
    <property type="match status" value="1"/>
</dbReference>
<dbReference type="InterPro" id="IPR005467">
    <property type="entry name" value="His_kinase_dom"/>
</dbReference>
<evidence type="ECO:0000256" key="11">
    <source>
        <dbReference type="ARBA" id="ARBA00022989"/>
    </source>
</evidence>
<dbReference type="PANTHER" id="PTHR45528:SF1">
    <property type="entry name" value="SENSOR HISTIDINE KINASE CPXA"/>
    <property type="match status" value="1"/>
</dbReference>
<keyword evidence="6" id="KW-0808">Transferase</keyword>
<feature type="transmembrane region" description="Helical" evidence="14">
    <location>
        <begin position="12"/>
        <end position="33"/>
    </location>
</feature>
<sequence>MNIFKKNILRFILSFMFIIIVDITLLSIAANYIRSQQSASNIIETVSSEINLSNGNYIVSPAAKQLIDKNDLWIMIIDKNSGKEKFSIDKPKEINSQFDFADVIRFSRFYLEDYPVFTQIKDDDGDIYIIAFPKDSIIRYSNNYFDLKRIQIIPIILLAIIFANILFCLLLYIYSITFVNRNIKPIIDAIIKLPNGELSQVRSVRELDKLTLAINSANQKLRENEEFKENWISGIAHDIKTPLSVIVSNTSLAIEKTKDSNLLKHLKPTLVESHYIQNLLNDLNIFARLTNGNLKLKQEIIDIVPFFKEILIQIINQEIWDEFNFEFVPDNKLVDKKMYVEGALISRVIHNLIYNSVLHNHSGCDIQIIIKHLRENGFSVTVRDNGVGTSSDRLKSINKIEKFNFDISGVRRSGMGLKISNQIVALHGGSMEITSEQGKYFQTTIMLPLQKTTTVD</sequence>
<dbReference type="Gene3D" id="1.10.287.130">
    <property type="match status" value="1"/>
</dbReference>
<dbReference type="Proteomes" id="UP000809081">
    <property type="component" value="Unassembled WGS sequence"/>
</dbReference>
<dbReference type="InterPro" id="IPR036890">
    <property type="entry name" value="HATPase_C_sf"/>
</dbReference>
<keyword evidence="4" id="KW-1003">Cell membrane</keyword>
<proteinExistence type="predicted"/>
<dbReference type="PRINTS" id="PR00344">
    <property type="entry name" value="BCTRLSENSOR"/>
</dbReference>
<dbReference type="RefSeq" id="WP_205017223.1">
    <property type="nucleotide sequence ID" value="NZ_JAFBEI010000021.1"/>
</dbReference>
<dbReference type="SUPFAM" id="SSF47384">
    <property type="entry name" value="Homodimeric domain of signal transducing histidine kinase"/>
    <property type="match status" value="1"/>
</dbReference>
<keyword evidence="11 14" id="KW-1133">Transmembrane helix</keyword>
<dbReference type="InterPro" id="IPR036097">
    <property type="entry name" value="HisK_dim/P_sf"/>
</dbReference>
<dbReference type="GO" id="GO:0016301">
    <property type="term" value="F:kinase activity"/>
    <property type="evidence" value="ECO:0007669"/>
    <property type="project" value="UniProtKB-KW"/>
</dbReference>
<keyword evidence="8" id="KW-0547">Nucleotide-binding</keyword>
<protein>
    <recommendedName>
        <fullName evidence="3">histidine kinase</fullName>
        <ecNumber evidence="3">2.7.13.3</ecNumber>
    </recommendedName>
</protein>
<dbReference type="Pfam" id="PF02518">
    <property type="entry name" value="HATPase_c"/>
    <property type="match status" value="1"/>
</dbReference>
<dbReference type="SMART" id="SM00387">
    <property type="entry name" value="HATPase_c"/>
    <property type="match status" value="1"/>
</dbReference>
<accession>A0ABS2PLM0</accession>
<name>A0ABS2PLM0_9STRE</name>
<organism evidence="16 17">
    <name type="scientific">Streptococcus saliviloxodontae</name>
    <dbReference type="NCBI Taxonomy" id="1349416"/>
    <lineage>
        <taxon>Bacteria</taxon>
        <taxon>Bacillati</taxon>
        <taxon>Bacillota</taxon>
        <taxon>Bacilli</taxon>
        <taxon>Lactobacillales</taxon>
        <taxon>Streptococcaceae</taxon>
        <taxon>Streptococcus</taxon>
    </lineage>
</organism>
<evidence type="ECO:0000256" key="12">
    <source>
        <dbReference type="ARBA" id="ARBA00023012"/>
    </source>
</evidence>
<keyword evidence="10" id="KW-0067">ATP-binding</keyword>
<gene>
    <name evidence="16" type="ORF">JOC31_001160</name>
</gene>
<evidence type="ECO:0000259" key="15">
    <source>
        <dbReference type="PROSITE" id="PS50109"/>
    </source>
</evidence>
<evidence type="ECO:0000256" key="1">
    <source>
        <dbReference type="ARBA" id="ARBA00000085"/>
    </source>
</evidence>
<feature type="transmembrane region" description="Helical" evidence="14">
    <location>
        <begin position="152"/>
        <end position="174"/>
    </location>
</feature>
<evidence type="ECO:0000256" key="14">
    <source>
        <dbReference type="SAM" id="Phobius"/>
    </source>
</evidence>
<reference evidence="16 17" key="1">
    <citation type="submission" date="2021-01" db="EMBL/GenBank/DDBJ databases">
        <title>Genomic Encyclopedia of Type Strains, Phase IV (KMG-IV): sequencing the most valuable type-strain genomes for metagenomic binning, comparative biology and taxonomic classification.</title>
        <authorList>
            <person name="Goeker M."/>
        </authorList>
    </citation>
    <scope>NUCLEOTIDE SEQUENCE [LARGE SCALE GENOMIC DNA]</scope>
    <source>
        <strain evidence="16 17">DSM 27513</strain>
    </source>
</reference>
<evidence type="ECO:0000256" key="4">
    <source>
        <dbReference type="ARBA" id="ARBA00022475"/>
    </source>
</evidence>
<dbReference type="InterPro" id="IPR050398">
    <property type="entry name" value="HssS/ArlS-like"/>
</dbReference>
<evidence type="ECO:0000313" key="16">
    <source>
        <dbReference type="EMBL" id="MBM7636339.1"/>
    </source>
</evidence>
<dbReference type="PROSITE" id="PS50109">
    <property type="entry name" value="HIS_KIN"/>
    <property type="match status" value="1"/>
</dbReference>
<keyword evidence="12" id="KW-0902">Two-component regulatory system</keyword>
<dbReference type="Pfam" id="PF00512">
    <property type="entry name" value="HisKA"/>
    <property type="match status" value="1"/>
</dbReference>
<evidence type="ECO:0000256" key="7">
    <source>
        <dbReference type="ARBA" id="ARBA00022692"/>
    </source>
</evidence>
<keyword evidence="13 14" id="KW-0472">Membrane</keyword>
<keyword evidence="5" id="KW-0597">Phosphoprotein</keyword>